<comment type="caution">
    <text evidence="2">The sequence shown here is derived from an EMBL/GenBank/DDBJ whole genome shotgun (WGS) entry which is preliminary data.</text>
</comment>
<sequence length="344" mass="37132">MAIYNEKTADRGKPRRLYVGVCSALLLLVVATMLYGFSMVEKRGSGEPCWGLLKDSRTLDFAEGRDIKSEGGKLSPAGATCLLSVEGQSAIDITVGPARGAWAYSARIRRGARSVYKDTTPFGGEIAGWVGTNGAGVWLPEACQTDHREDELPVKLVVSSDTPSIRGRAAMRDLTVDILSNLGDRFNCASEISQSVKGELPREPLSRPTMTDKVCGLKGLSLRRLDPDTEMSETVSADGYESWACLLTITSNGDSSESVYFIAARNNQLVADAKRLDSSSRNEYLRVIKCSSGEIMLSMDYPGVAPVNADVYENAEATVGSPKNVFEAFVESVQVELDCSPNDS</sequence>
<dbReference type="RefSeq" id="WP_153507383.1">
    <property type="nucleotide sequence ID" value="NZ_JABJXA010000174.1"/>
</dbReference>
<accession>A0A7W3ZUM6</accession>
<evidence type="ECO:0000313" key="2">
    <source>
        <dbReference type="EMBL" id="MBB1261444.1"/>
    </source>
</evidence>
<organism evidence="2 3">
    <name type="scientific">Streptomyces alkaliterrae</name>
    <dbReference type="NCBI Taxonomy" id="2213162"/>
    <lineage>
        <taxon>Bacteria</taxon>
        <taxon>Bacillati</taxon>
        <taxon>Actinomycetota</taxon>
        <taxon>Actinomycetes</taxon>
        <taxon>Kitasatosporales</taxon>
        <taxon>Streptomycetaceae</taxon>
        <taxon>Streptomyces</taxon>
    </lineage>
</organism>
<dbReference type="Proteomes" id="UP000517765">
    <property type="component" value="Unassembled WGS sequence"/>
</dbReference>
<dbReference type="AlphaFoldDB" id="A0A7W3ZUM6"/>
<evidence type="ECO:0000256" key="1">
    <source>
        <dbReference type="SAM" id="Phobius"/>
    </source>
</evidence>
<dbReference type="OrthoDB" id="4121764at2"/>
<keyword evidence="1" id="KW-1133">Transmembrane helix</keyword>
<proteinExistence type="predicted"/>
<feature type="transmembrane region" description="Helical" evidence="1">
    <location>
        <begin position="17"/>
        <end position="37"/>
    </location>
</feature>
<evidence type="ECO:0000313" key="3">
    <source>
        <dbReference type="Proteomes" id="UP000517765"/>
    </source>
</evidence>
<reference evidence="3" key="1">
    <citation type="submission" date="2020-05" db="EMBL/GenBank/DDBJ databases">
        <title>Classification of alakaliphilic streptomycetes isolated from an alkaline soil next to Lonar Crater, India and a proposal for the recognition of Streptomyces alkaliterrae sp. nov.</title>
        <authorList>
            <person name="Golinska P."/>
        </authorList>
    </citation>
    <scope>NUCLEOTIDE SEQUENCE [LARGE SCALE GENOMIC DNA]</scope>
    <source>
        <strain evidence="3">OF8</strain>
    </source>
</reference>
<keyword evidence="1" id="KW-0472">Membrane</keyword>
<dbReference type="EMBL" id="JABJXA010000174">
    <property type="protein sequence ID" value="MBB1261444.1"/>
    <property type="molecule type" value="Genomic_DNA"/>
</dbReference>
<name>A0A7W3ZUM6_9ACTN</name>
<gene>
    <name evidence="2" type="ORF">H3147_21915</name>
</gene>
<keyword evidence="1" id="KW-0812">Transmembrane</keyword>
<protein>
    <submittedName>
        <fullName evidence="2">Uncharacterized protein</fullName>
    </submittedName>
</protein>